<dbReference type="SUPFAM" id="SSF56112">
    <property type="entry name" value="Protein kinase-like (PK-like)"/>
    <property type="match status" value="1"/>
</dbReference>
<proteinExistence type="inferred from homology"/>
<evidence type="ECO:0000256" key="14">
    <source>
        <dbReference type="RuleBase" id="RU003431"/>
    </source>
</evidence>
<dbReference type="GO" id="GO:0005525">
    <property type="term" value="F:GTP binding"/>
    <property type="evidence" value="ECO:0007669"/>
    <property type="project" value="UniProtKB-KW"/>
</dbReference>
<keyword evidence="12 14" id="KW-0141">cGMP biosynthesis</keyword>
<dbReference type="PROSITE" id="PS50125">
    <property type="entry name" value="GUANYLATE_CYCLASE_2"/>
    <property type="match status" value="1"/>
</dbReference>
<dbReference type="Pfam" id="PF00211">
    <property type="entry name" value="Guanylate_cyc"/>
    <property type="match status" value="1"/>
</dbReference>
<keyword evidence="15" id="KW-0175">Coiled coil</keyword>
<evidence type="ECO:0000256" key="8">
    <source>
        <dbReference type="ARBA" id="ARBA00023136"/>
    </source>
</evidence>
<dbReference type="PANTHER" id="PTHR11920:SF491">
    <property type="entry name" value="GUANYLATE CYCLASE"/>
    <property type="match status" value="1"/>
</dbReference>
<accession>A0A3Q3X4V9</accession>
<dbReference type="AlphaFoldDB" id="A0A3Q3X4V9"/>
<dbReference type="SMART" id="SM00044">
    <property type="entry name" value="CYCc"/>
    <property type="match status" value="1"/>
</dbReference>
<dbReference type="SMART" id="SM00220">
    <property type="entry name" value="S_TKc"/>
    <property type="match status" value="1"/>
</dbReference>
<dbReference type="GO" id="GO:0001653">
    <property type="term" value="F:peptide receptor activity"/>
    <property type="evidence" value="ECO:0007669"/>
    <property type="project" value="TreeGrafter"/>
</dbReference>
<dbReference type="InterPro" id="IPR028082">
    <property type="entry name" value="Peripla_BP_I"/>
</dbReference>
<dbReference type="GO" id="GO:0004016">
    <property type="term" value="F:adenylate cyclase activity"/>
    <property type="evidence" value="ECO:0007669"/>
    <property type="project" value="TreeGrafter"/>
</dbReference>
<evidence type="ECO:0000259" key="19">
    <source>
        <dbReference type="PROSITE" id="PS50125"/>
    </source>
</evidence>
<dbReference type="SUPFAM" id="SSF53822">
    <property type="entry name" value="Periplasmic binding protein-like I"/>
    <property type="match status" value="1"/>
</dbReference>
<dbReference type="FunFam" id="3.30.70.1230:FF:000004">
    <property type="entry name" value="Guanylate cyclase"/>
    <property type="match status" value="1"/>
</dbReference>
<evidence type="ECO:0000256" key="11">
    <source>
        <dbReference type="ARBA" id="ARBA00023239"/>
    </source>
</evidence>
<keyword evidence="21" id="KW-1185">Reference proteome</keyword>
<dbReference type="Gene3D" id="1.10.510.10">
    <property type="entry name" value="Transferase(Phosphotransferase) domain 1"/>
    <property type="match status" value="1"/>
</dbReference>
<keyword evidence="11 13" id="KW-0456">Lyase</keyword>
<evidence type="ECO:0000313" key="20">
    <source>
        <dbReference type="Ensembl" id="ENSMMOP00000023160.1"/>
    </source>
</evidence>
<dbReference type="EC" id="4.6.1.2" evidence="2 14"/>
<dbReference type="InterPro" id="IPR001828">
    <property type="entry name" value="ANF_lig-bd_rcpt"/>
</dbReference>
<feature type="domain" description="Guanylate cyclase" evidence="19">
    <location>
        <begin position="820"/>
        <end position="950"/>
    </location>
</feature>
<dbReference type="CDD" id="cd14042">
    <property type="entry name" value="PK_GC-A_B"/>
    <property type="match status" value="1"/>
</dbReference>
<keyword evidence="8" id="KW-0472">Membrane</keyword>
<evidence type="ECO:0000256" key="6">
    <source>
        <dbReference type="ARBA" id="ARBA00022989"/>
    </source>
</evidence>
<dbReference type="Pfam" id="PF01094">
    <property type="entry name" value="ANF_receptor"/>
    <property type="match status" value="2"/>
</dbReference>
<dbReference type="FunFam" id="3.30.200.20:FF:001106">
    <property type="entry name" value="Guanylate cyclase"/>
    <property type="match status" value="1"/>
</dbReference>
<feature type="coiled-coil region" evidence="15">
    <location>
        <begin position="757"/>
        <end position="788"/>
    </location>
</feature>
<dbReference type="GO" id="GO:0004672">
    <property type="term" value="F:protein kinase activity"/>
    <property type="evidence" value="ECO:0007669"/>
    <property type="project" value="InterPro"/>
</dbReference>
<evidence type="ECO:0000256" key="5">
    <source>
        <dbReference type="ARBA" id="ARBA00022741"/>
    </source>
</evidence>
<dbReference type="InterPro" id="IPR001245">
    <property type="entry name" value="Ser-Thr/Tyr_kinase_cat_dom"/>
</dbReference>
<evidence type="ECO:0000313" key="21">
    <source>
        <dbReference type="Proteomes" id="UP000261620"/>
    </source>
</evidence>
<evidence type="ECO:0000256" key="10">
    <source>
        <dbReference type="ARBA" id="ARBA00023180"/>
    </source>
</evidence>
<dbReference type="InterPro" id="IPR001170">
    <property type="entry name" value="ANPR/GUC"/>
</dbReference>
<keyword evidence="7" id="KW-0342">GTP-binding</keyword>
<feature type="signal peptide" evidence="17">
    <location>
        <begin position="1"/>
        <end position="22"/>
    </location>
</feature>
<evidence type="ECO:0000256" key="4">
    <source>
        <dbReference type="ARBA" id="ARBA00022729"/>
    </source>
</evidence>
<dbReference type="InterPro" id="IPR050401">
    <property type="entry name" value="Cyclic_nucleotide_synthase"/>
</dbReference>
<evidence type="ECO:0000256" key="2">
    <source>
        <dbReference type="ARBA" id="ARBA00012202"/>
    </source>
</evidence>
<dbReference type="Gene3D" id="3.30.70.1230">
    <property type="entry name" value="Nucleotide cyclase"/>
    <property type="match status" value="1"/>
</dbReference>
<organism evidence="20 21">
    <name type="scientific">Mola mola</name>
    <name type="common">Ocean sunfish</name>
    <name type="synonym">Tetraodon mola</name>
    <dbReference type="NCBI Taxonomy" id="94237"/>
    <lineage>
        <taxon>Eukaryota</taxon>
        <taxon>Metazoa</taxon>
        <taxon>Chordata</taxon>
        <taxon>Craniata</taxon>
        <taxon>Vertebrata</taxon>
        <taxon>Euteleostomi</taxon>
        <taxon>Actinopterygii</taxon>
        <taxon>Neopterygii</taxon>
        <taxon>Teleostei</taxon>
        <taxon>Neoteleostei</taxon>
        <taxon>Acanthomorphata</taxon>
        <taxon>Eupercaria</taxon>
        <taxon>Tetraodontiformes</taxon>
        <taxon>Molidae</taxon>
        <taxon>Mola</taxon>
    </lineage>
</organism>
<dbReference type="PANTHER" id="PTHR11920">
    <property type="entry name" value="GUANYLYL CYCLASE"/>
    <property type="match status" value="1"/>
</dbReference>
<dbReference type="CDD" id="cd07302">
    <property type="entry name" value="CHD"/>
    <property type="match status" value="1"/>
</dbReference>
<protein>
    <recommendedName>
        <fullName evidence="2 14">Guanylate cyclase</fullName>
        <ecNumber evidence="2 14">4.6.1.2</ecNumber>
    </recommendedName>
</protein>
<reference evidence="20" key="2">
    <citation type="submission" date="2025-09" db="UniProtKB">
        <authorList>
            <consortium name="Ensembl"/>
        </authorList>
    </citation>
    <scope>IDENTIFICATION</scope>
</reference>
<dbReference type="GO" id="GO:0005524">
    <property type="term" value="F:ATP binding"/>
    <property type="evidence" value="ECO:0007669"/>
    <property type="project" value="InterPro"/>
</dbReference>
<dbReference type="STRING" id="94237.ENSMMOP00000023160"/>
<dbReference type="FunFam" id="1.10.510.10:FF:000371">
    <property type="entry name" value="Guanylate cyclase"/>
    <property type="match status" value="1"/>
</dbReference>
<dbReference type="InterPro" id="IPR018297">
    <property type="entry name" value="A/G_cyclase_CS"/>
</dbReference>
<name>A0A3Q3X4V9_MOLML</name>
<evidence type="ECO:0000259" key="18">
    <source>
        <dbReference type="PROSITE" id="PS50011"/>
    </source>
</evidence>
<reference evidence="20" key="1">
    <citation type="submission" date="2025-08" db="UniProtKB">
        <authorList>
            <consortium name="Ensembl"/>
        </authorList>
    </citation>
    <scope>IDENTIFICATION</scope>
</reference>
<dbReference type="InterPro" id="IPR000719">
    <property type="entry name" value="Prot_kinase_dom"/>
</dbReference>
<evidence type="ECO:0000256" key="12">
    <source>
        <dbReference type="ARBA" id="ARBA00023293"/>
    </source>
</evidence>
<keyword evidence="4 17" id="KW-0732">Signal</keyword>
<dbReference type="Pfam" id="PF07714">
    <property type="entry name" value="PK_Tyr_Ser-Thr"/>
    <property type="match status" value="1"/>
</dbReference>
<evidence type="ECO:0000256" key="9">
    <source>
        <dbReference type="ARBA" id="ARBA00023170"/>
    </source>
</evidence>
<dbReference type="InterPro" id="IPR029787">
    <property type="entry name" value="Nucleotide_cyclase"/>
</dbReference>
<keyword evidence="5" id="KW-0547">Nucleotide-binding</keyword>
<dbReference type="Gene3D" id="3.40.50.2300">
    <property type="match status" value="3"/>
</dbReference>
<evidence type="ECO:0000256" key="7">
    <source>
        <dbReference type="ARBA" id="ARBA00023134"/>
    </source>
</evidence>
<keyword evidence="6" id="KW-1133">Transmembrane helix</keyword>
<sequence>MLSRWPRPFLLLFILRVQSCESSICADNSTADHKVVTLAAILPLTNTDYAWAWPRVAPALYRAVRQVNSDPRLLPGLELRLVHGSSENREGFCSDSMAPLVAVDLKQSNDPWAFIGPGCDYSSSPVARFTTHWDVPMVTAGARAIGFEHYAAVTNTGPTHKKLGEFGMRIQETFGWRQHAMLIFSDNKDANDDRPCYFAVEGLYTLLGKHNITIRDHSIDADSLNYKTVVQEIRDHVIYVCCPWDIFRTLMVHFWLEGVPLEDYVFFFIDLFAEGLGGRGPVRPWYRGDPDDSSARHAFRKSTNHEQGPGPGVQRPKGDLVTRRMWNRTFSGVMGSVEMDEFGDRQMDFAVWDMMDVESGEFQVVCVYNSSIKQLVMQSGRSFQWPGGSPPADVPECGFKNDNPACLTRTSDTHTHTQTETFDIVHSKDESLTRCVFRKLKLESELAAQLWRVSWDDVQMCNLDKVLRRACSRLTMSLKGSNCGSLMTMEGNLQIYTKTGYYKGNLAAIKYINKKRIELTRKVLFELKHMRDVQNEHLTRFIGSCIDPPNMCIITEYCPRGSLQDLMESDSITLDWMFRYSLINDIVKGMQFLHNSVIVSHGNLKSSNCVVDSRFVLKITDYGLQSLRSSSCSEDTHAYYARKLWTAPELQRTHCAPPCGTQKGDVYSFAIILQEVALLRGVFYMETHSLSPKEIVQAVRQGGSPPLRPSLCFHSHSEELGVLMQRCWSEEPNDRPDFSTIKILLRKQHRGYGSNILDNLLSRMEQYANNLEELVEERTQAYHEEKRKAEALLYQILPHSVAEQLKRGETVQAEAFDSVTIYFSDIVGFTALSAESTPLQVVTLLNDLYTCFDAIIDNFDVYKVETIGDAYMVVSGLPVRNGKLHAREVARMSLALLDAVKSFRIRHRADQQLRLRIGIHSGPVCAGVVGLKMPRYCLFGDTVNTASRMESNGEALKIHVSEATRQVLLEFSCFQLQLRGEIEMKGKGRMRTYWLLGETSN</sequence>
<dbReference type="PRINTS" id="PR00255">
    <property type="entry name" value="NATPEPTIDER"/>
</dbReference>
<evidence type="ECO:0000256" key="13">
    <source>
        <dbReference type="RuleBase" id="RU000405"/>
    </source>
</evidence>
<dbReference type="PROSITE" id="PS50011">
    <property type="entry name" value="PROTEIN_KINASE_DOM"/>
    <property type="match status" value="1"/>
</dbReference>
<evidence type="ECO:0000256" key="16">
    <source>
        <dbReference type="SAM" id="MobiDB-lite"/>
    </source>
</evidence>
<feature type="region of interest" description="Disordered" evidence="16">
    <location>
        <begin position="290"/>
        <end position="318"/>
    </location>
</feature>
<keyword evidence="9" id="KW-0675">Receptor</keyword>
<keyword evidence="10" id="KW-0325">Glycoprotein</keyword>
<dbReference type="InterPro" id="IPR011009">
    <property type="entry name" value="Kinase-like_dom_sf"/>
</dbReference>
<evidence type="ECO:0000256" key="1">
    <source>
        <dbReference type="ARBA" id="ARBA00004479"/>
    </source>
</evidence>
<feature type="domain" description="Protein kinase" evidence="18">
    <location>
        <begin position="472"/>
        <end position="752"/>
    </location>
</feature>
<keyword evidence="3" id="KW-0812">Transmembrane</keyword>
<dbReference type="GO" id="GO:0007168">
    <property type="term" value="P:receptor guanylyl cyclase signaling pathway"/>
    <property type="evidence" value="ECO:0007669"/>
    <property type="project" value="TreeGrafter"/>
</dbReference>
<feature type="chain" id="PRO_5018681746" description="Guanylate cyclase" evidence="17">
    <location>
        <begin position="23"/>
        <end position="1001"/>
    </location>
</feature>
<dbReference type="GO" id="GO:0005886">
    <property type="term" value="C:plasma membrane"/>
    <property type="evidence" value="ECO:0007669"/>
    <property type="project" value="TreeGrafter"/>
</dbReference>
<dbReference type="Proteomes" id="UP000261620">
    <property type="component" value="Unplaced"/>
</dbReference>
<evidence type="ECO:0000256" key="3">
    <source>
        <dbReference type="ARBA" id="ARBA00022692"/>
    </source>
</evidence>
<dbReference type="GO" id="GO:0035556">
    <property type="term" value="P:intracellular signal transduction"/>
    <property type="evidence" value="ECO:0007669"/>
    <property type="project" value="InterPro"/>
</dbReference>
<comment type="catalytic activity">
    <reaction evidence="14">
        <text>GTP = 3',5'-cyclic GMP + diphosphate</text>
        <dbReference type="Rhea" id="RHEA:13665"/>
        <dbReference type="ChEBI" id="CHEBI:33019"/>
        <dbReference type="ChEBI" id="CHEBI:37565"/>
        <dbReference type="ChEBI" id="CHEBI:57746"/>
        <dbReference type="EC" id="4.6.1.2"/>
    </reaction>
</comment>
<dbReference type="SUPFAM" id="SSF55073">
    <property type="entry name" value="Nucleotide cyclase"/>
    <property type="match status" value="1"/>
</dbReference>
<comment type="similarity">
    <text evidence="13">Belongs to the adenylyl cyclase class-4/guanylyl cyclase family.</text>
</comment>
<dbReference type="Ensembl" id="ENSMMOT00000023545.1">
    <property type="protein sequence ID" value="ENSMMOP00000023160.1"/>
    <property type="gene ID" value="ENSMMOG00000017623.1"/>
</dbReference>
<comment type="subcellular location">
    <subcellularLocation>
        <location evidence="1">Membrane</location>
        <topology evidence="1">Single-pass type I membrane protein</topology>
    </subcellularLocation>
</comment>
<evidence type="ECO:0000256" key="17">
    <source>
        <dbReference type="SAM" id="SignalP"/>
    </source>
</evidence>
<dbReference type="InterPro" id="IPR001054">
    <property type="entry name" value="A/G_cyclase"/>
</dbReference>
<evidence type="ECO:0000256" key="15">
    <source>
        <dbReference type="SAM" id="Coils"/>
    </source>
</evidence>
<dbReference type="PROSITE" id="PS00452">
    <property type="entry name" value="GUANYLATE_CYCLASE_1"/>
    <property type="match status" value="1"/>
</dbReference>
<dbReference type="GO" id="GO:0004383">
    <property type="term" value="F:guanylate cyclase activity"/>
    <property type="evidence" value="ECO:0007669"/>
    <property type="project" value="UniProtKB-EC"/>
</dbReference>
<dbReference type="OMA" id="RMFNFTI"/>